<evidence type="ECO:0000259" key="1">
    <source>
        <dbReference type="Pfam" id="PF07833"/>
    </source>
</evidence>
<dbReference type="SUPFAM" id="SSF55383">
    <property type="entry name" value="Copper amine oxidase, domain N"/>
    <property type="match status" value="1"/>
</dbReference>
<dbReference type="AlphaFoldDB" id="A0A0K9GU13"/>
<dbReference type="EMBL" id="LFZW01000001">
    <property type="protein sequence ID" value="KMY50179.1"/>
    <property type="molecule type" value="Genomic_DNA"/>
</dbReference>
<dbReference type="Pfam" id="PF07833">
    <property type="entry name" value="Cu_amine_oxidN1"/>
    <property type="match status" value="1"/>
</dbReference>
<proteinExistence type="predicted"/>
<dbReference type="InterPro" id="IPR036582">
    <property type="entry name" value="Mao_N_sf"/>
</dbReference>
<evidence type="ECO:0000313" key="3">
    <source>
        <dbReference type="Proteomes" id="UP000037146"/>
    </source>
</evidence>
<dbReference type="PATRIC" id="fig|1679170.3.peg.2789"/>
<protein>
    <recommendedName>
        <fullName evidence="1">Copper amine oxidase-like N-terminal domain-containing protein</fullName>
    </recommendedName>
</protein>
<evidence type="ECO:0000313" key="2">
    <source>
        <dbReference type="EMBL" id="KMY50179.1"/>
    </source>
</evidence>
<dbReference type="Proteomes" id="UP000037146">
    <property type="component" value="Unassembled WGS sequence"/>
</dbReference>
<gene>
    <name evidence="2" type="ORF">AC625_12255</name>
</gene>
<dbReference type="STRING" id="1679170.AC625_12255"/>
<keyword evidence="3" id="KW-1185">Reference proteome</keyword>
<dbReference type="RefSeq" id="WP_049681526.1">
    <property type="nucleotide sequence ID" value="NZ_LFZW01000001.1"/>
</dbReference>
<feature type="domain" description="Copper amine oxidase-like N-terminal" evidence="1">
    <location>
        <begin position="43"/>
        <end position="148"/>
    </location>
</feature>
<dbReference type="Gene3D" id="3.30.457.10">
    <property type="entry name" value="Copper amine oxidase-like, N-terminal domain"/>
    <property type="match status" value="1"/>
</dbReference>
<organism evidence="2 3">
    <name type="scientific">Peribacillus loiseleuriae</name>
    <dbReference type="NCBI Taxonomy" id="1679170"/>
    <lineage>
        <taxon>Bacteria</taxon>
        <taxon>Bacillati</taxon>
        <taxon>Bacillota</taxon>
        <taxon>Bacilli</taxon>
        <taxon>Bacillales</taxon>
        <taxon>Bacillaceae</taxon>
        <taxon>Peribacillus</taxon>
    </lineage>
</organism>
<sequence>MKRHSLLISGILCICLLFTSVQAIFASSITLNEKGAYRPTIYINGEKRELKGVIPSSGSTLVPFREFFSVLNIEPTFNNKTKTVTVKNDKTTITLTAGKKVVTLNGKEVQLLQDPKIEDGIMYVNLRFIAESFGGTVRFDKNSLTIYIDFQSITDLTTIWANALKTRDGKPRYEMMSEQAKEKFKQEQIKRSGENWNYIIGGSSPWVVDFEFEINGMNATITYRTQTSEPAYYKTKETITFVKKNDKLFVEDYQTIFEDQLIKTN</sequence>
<reference evidence="3" key="1">
    <citation type="submission" date="2015-07" db="EMBL/GenBank/DDBJ databases">
        <title>Genome sequencing project for genomic taxonomy and phylogenomics of Bacillus-like bacteria.</title>
        <authorList>
            <person name="Liu B."/>
            <person name="Wang J."/>
            <person name="Zhu Y."/>
            <person name="Liu G."/>
            <person name="Chen Q."/>
            <person name="Chen Z."/>
            <person name="Lan J."/>
            <person name="Che J."/>
            <person name="Ge C."/>
            <person name="Shi H."/>
            <person name="Pan Z."/>
            <person name="Liu X."/>
        </authorList>
    </citation>
    <scope>NUCLEOTIDE SEQUENCE [LARGE SCALE GENOMIC DNA]</scope>
    <source>
        <strain evidence="3">FJAT-27997</strain>
    </source>
</reference>
<comment type="caution">
    <text evidence="2">The sequence shown here is derived from an EMBL/GenBank/DDBJ whole genome shotgun (WGS) entry which is preliminary data.</text>
</comment>
<accession>A0A0K9GU13</accession>
<dbReference type="InterPro" id="IPR012854">
    <property type="entry name" value="Cu_amine_oxidase-like_N"/>
</dbReference>
<name>A0A0K9GU13_9BACI</name>
<dbReference type="OrthoDB" id="2941129at2"/>